<dbReference type="GeneID" id="28722834"/>
<evidence type="ECO:0000256" key="1">
    <source>
        <dbReference type="ARBA" id="ARBA00022593"/>
    </source>
</evidence>
<proteinExistence type="predicted"/>
<reference evidence="5 6" key="1">
    <citation type="submission" date="2016-01" db="EMBL/GenBank/DDBJ databases">
        <title>Genome sequence of the yeast Holleya sinecauda.</title>
        <authorList>
            <person name="Dietrich F.S."/>
        </authorList>
    </citation>
    <scope>NUCLEOTIDE SEQUENCE [LARGE SCALE GENOMIC DNA]</scope>
    <source>
        <strain evidence="5 6">ATCC 58844</strain>
    </source>
</reference>
<dbReference type="PANTHER" id="PTHR12652:SF50">
    <property type="entry name" value="PEROXIN 11"/>
    <property type="match status" value="1"/>
</dbReference>
<evidence type="ECO:0000256" key="3">
    <source>
        <dbReference type="ARBA" id="ARBA00023140"/>
    </source>
</evidence>
<dbReference type="RefSeq" id="XP_017986625.1">
    <property type="nucleotide sequence ID" value="XM_018131487.1"/>
</dbReference>
<name>A0A109UY43_9SACH</name>
<dbReference type="AlphaFoldDB" id="A0A109UY43"/>
<dbReference type="InterPro" id="IPR008733">
    <property type="entry name" value="PEX11"/>
</dbReference>
<evidence type="ECO:0000256" key="4">
    <source>
        <dbReference type="ARBA" id="ARBA00046271"/>
    </source>
</evidence>
<accession>A0A109UY43</accession>
<evidence type="ECO:0000313" key="6">
    <source>
        <dbReference type="Proteomes" id="UP000243052"/>
    </source>
</evidence>
<evidence type="ECO:0000313" key="5">
    <source>
        <dbReference type="EMBL" id="AMD19629.1"/>
    </source>
</evidence>
<dbReference type="STRING" id="45286.A0A109UY43"/>
<keyword evidence="3" id="KW-0576">Peroxisome</keyword>
<dbReference type="GO" id="GO:0016559">
    <property type="term" value="P:peroxisome fission"/>
    <property type="evidence" value="ECO:0007669"/>
    <property type="project" value="InterPro"/>
</dbReference>
<gene>
    <name evidence="5" type="ORF">AW171_hschr31470</name>
</gene>
<dbReference type="OrthoDB" id="411017at2759"/>
<dbReference type="EMBL" id="CP014243">
    <property type="protein sequence ID" value="AMD19629.1"/>
    <property type="molecule type" value="Genomic_DNA"/>
</dbReference>
<dbReference type="GO" id="GO:0005778">
    <property type="term" value="C:peroxisomal membrane"/>
    <property type="evidence" value="ECO:0007669"/>
    <property type="project" value="UniProtKB-SubCell"/>
</dbReference>
<keyword evidence="2" id="KW-0472">Membrane</keyword>
<sequence length="400" mass="45373">MVKTLGECYFPILMSQDVGISTAMNNTIVLEDLEEASDNSNSGDDCKADSSEVVLQPWIEEPVVPPYVVRNMAVLSRVFESISGKDKMAKIAKCMLDLLRQYVSRKRRWVVSVERDSLAQLSKLLESWNLRLILSRPGLLLRVFAARAARELETKSVGVCDTLSTFRQVMRCGNSPFLIVDFYRKIRKTWAEAKNTGNFLEVVNRLWMNQATLTDVLFLYYAITDEMSLLHKMGVWSHEPTKKFVDRHGVLSWEFDILLSLKNAWFSLQELNAEYSDLQIQLQVLQRSWALSQQLHSDKRGAKSATSTTVTTQLMRDLRVGPSQSEIVAARLAQLRKKRRIVYLDLGRLTFDLMANSTDVFEIQIPPGTYSALSLCSGVIGFAKLWLLAKADMIQAASEN</sequence>
<keyword evidence="1" id="KW-0962">Peroxisome biogenesis</keyword>
<organism evidence="5 6">
    <name type="scientific">Eremothecium sinecaudum</name>
    <dbReference type="NCBI Taxonomy" id="45286"/>
    <lineage>
        <taxon>Eukaryota</taxon>
        <taxon>Fungi</taxon>
        <taxon>Dikarya</taxon>
        <taxon>Ascomycota</taxon>
        <taxon>Saccharomycotina</taxon>
        <taxon>Saccharomycetes</taxon>
        <taxon>Saccharomycetales</taxon>
        <taxon>Saccharomycetaceae</taxon>
        <taxon>Eremothecium</taxon>
    </lineage>
</organism>
<protein>
    <submittedName>
        <fullName evidence="5">HCL522Cp</fullName>
    </submittedName>
</protein>
<dbReference type="Pfam" id="PF05648">
    <property type="entry name" value="PEX11"/>
    <property type="match status" value="1"/>
</dbReference>
<evidence type="ECO:0000256" key="2">
    <source>
        <dbReference type="ARBA" id="ARBA00023136"/>
    </source>
</evidence>
<keyword evidence="6" id="KW-1185">Reference proteome</keyword>
<dbReference type="PANTHER" id="PTHR12652">
    <property type="entry name" value="PEROXISOMAL BIOGENESIS FACTOR 11"/>
    <property type="match status" value="1"/>
</dbReference>
<comment type="subcellular location">
    <subcellularLocation>
        <location evidence="4">Peroxisome membrane</location>
    </subcellularLocation>
</comment>
<dbReference type="Proteomes" id="UP000243052">
    <property type="component" value="Chromosome iii"/>
</dbReference>